<dbReference type="HOGENOM" id="CLU_1321650_0_0_1"/>
<organism evidence="4 5">
    <name type="scientific">Sphaerobolus stellatus (strain SS14)</name>
    <dbReference type="NCBI Taxonomy" id="990650"/>
    <lineage>
        <taxon>Eukaryota</taxon>
        <taxon>Fungi</taxon>
        <taxon>Dikarya</taxon>
        <taxon>Basidiomycota</taxon>
        <taxon>Agaricomycotina</taxon>
        <taxon>Agaricomycetes</taxon>
        <taxon>Phallomycetidae</taxon>
        <taxon>Geastrales</taxon>
        <taxon>Sphaerobolaceae</taxon>
        <taxon>Sphaerobolus</taxon>
    </lineage>
</organism>
<feature type="domain" description="C2H2-type" evidence="3">
    <location>
        <begin position="149"/>
        <end position="182"/>
    </location>
</feature>
<evidence type="ECO:0000313" key="5">
    <source>
        <dbReference type="Proteomes" id="UP000054279"/>
    </source>
</evidence>
<keyword evidence="5" id="KW-1185">Reference proteome</keyword>
<gene>
    <name evidence="4" type="ORF">M422DRAFT_35625</name>
</gene>
<evidence type="ECO:0000313" key="4">
    <source>
        <dbReference type="EMBL" id="KIJ33008.1"/>
    </source>
</evidence>
<dbReference type="GO" id="GO:0008270">
    <property type="term" value="F:zinc ion binding"/>
    <property type="evidence" value="ECO:0007669"/>
    <property type="project" value="UniProtKB-KW"/>
</dbReference>
<evidence type="ECO:0000259" key="3">
    <source>
        <dbReference type="PROSITE" id="PS50157"/>
    </source>
</evidence>
<dbReference type="InterPro" id="IPR013087">
    <property type="entry name" value="Znf_C2H2_type"/>
</dbReference>
<dbReference type="Proteomes" id="UP000054279">
    <property type="component" value="Unassembled WGS sequence"/>
</dbReference>
<keyword evidence="1" id="KW-0862">Zinc</keyword>
<feature type="region of interest" description="Disordered" evidence="2">
    <location>
        <begin position="165"/>
        <end position="196"/>
    </location>
</feature>
<keyword evidence="1" id="KW-0479">Metal-binding</keyword>
<dbReference type="EMBL" id="KN837218">
    <property type="protein sequence ID" value="KIJ33008.1"/>
    <property type="molecule type" value="Genomic_DNA"/>
</dbReference>
<dbReference type="AlphaFoldDB" id="A0A0C9TS19"/>
<dbReference type="OrthoDB" id="3069995at2759"/>
<keyword evidence="1" id="KW-0863">Zinc-finger</keyword>
<proteinExistence type="predicted"/>
<dbReference type="Gene3D" id="3.30.160.60">
    <property type="entry name" value="Classic Zinc Finger"/>
    <property type="match status" value="1"/>
</dbReference>
<feature type="compositionally biased region" description="Polar residues" evidence="2">
    <location>
        <begin position="172"/>
        <end position="190"/>
    </location>
</feature>
<evidence type="ECO:0000256" key="2">
    <source>
        <dbReference type="SAM" id="MobiDB-lite"/>
    </source>
</evidence>
<accession>A0A0C9TS19</accession>
<dbReference type="PROSITE" id="PS50157">
    <property type="entry name" value="ZINC_FINGER_C2H2_2"/>
    <property type="match status" value="1"/>
</dbReference>
<name>A0A0C9TS19_SPHS4</name>
<sequence length="196" mass="22559">MTCGTFDSPFNPKQISRSHPRLVLKEDGVTWSCGTCGRSFQDVESANLHIFGDLGIFLCSGCQDISFGHERFLKKHYPKECYYSFIHSFYKVERPPQTGHIILPVLPEEPRCLTDNLSPTQKPYECICGATFKEPHNARLHVMHEYLVYACRTCNKRFKRQDEAKNHRNCASGRNTHRSQTASPSYNSHIRTGRPY</sequence>
<protein>
    <recommendedName>
        <fullName evidence="3">C2H2-type domain-containing protein</fullName>
    </recommendedName>
</protein>
<evidence type="ECO:0000256" key="1">
    <source>
        <dbReference type="PROSITE-ProRule" id="PRU00042"/>
    </source>
</evidence>
<reference evidence="4 5" key="1">
    <citation type="submission" date="2014-06" db="EMBL/GenBank/DDBJ databases">
        <title>Evolutionary Origins and Diversification of the Mycorrhizal Mutualists.</title>
        <authorList>
            <consortium name="DOE Joint Genome Institute"/>
            <consortium name="Mycorrhizal Genomics Consortium"/>
            <person name="Kohler A."/>
            <person name="Kuo A."/>
            <person name="Nagy L.G."/>
            <person name="Floudas D."/>
            <person name="Copeland A."/>
            <person name="Barry K.W."/>
            <person name="Cichocki N."/>
            <person name="Veneault-Fourrey C."/>
            <person name="LaButti K."/>
            <person name="Lindquist E.A."/>
            <person name="Lipzen A."/>
            <person name="Lundell T."/>
            <person name="Morin E."/>
            <person name="Murat C."/>
            <person name="Riley R."/>
            <person name="Ohm R."/>
            <person name="Sun H."/>
            <person name="Tunlid A."/>
            <person name="Henrissat B."/>
            <person name="Grigoriev I.V."/>
            <person name="Hibbett D.S."/>
            <person name="Martin F."/>
        </authorList>
    </citation>
    <scope>NUCLEOTIDE SEQUENCE [LARGE SCALE GENOMIC DNA]</scope>
    <source>
        <strain evidence="4 5">SS14</strain>
    </source>
</reference>